<dbReference type="PANTHER" id="PTHR47332">
    <property type="entry name" value="SET DOMAIN-CONTAINING PROTEIN 5"/>
    <property type="match status" value="1"/>
</dbReference>
<dbReference type="InterPro" id="IPR053185">
    <property type="entry name" value="SET_domain_protein"/>
</dbReference>
<dbReference type="InterPro" id="IPR001214">
    <property type="entry name" value="SET_dom"/>
</dbReference>
<feature type="region of interest" description="Disordered" evidence="1">
    <location>
        <begin position="1"/>
        <end position="78"/>
    </location>
</feature>
<organism evidence="3 4">
    <name type="scientific">Gymnopus androsaceus JB14</name>
    <dbReference type="NCBI Taxonomy" id="1447944"/>
    <lineage>
        <taxon>Eukaryota</taxon>
        <taxon>Fungi</taxon>
        <taxon>Dikarya</taxon>
        <taxon>Basidiomycota</taxon>
        <taxon>Agaricomycotina</taxon>
        <taxon>Agaricomycetes</taxon>
        <taxon>Agaricomycetidae</taxon>
        <taxon>Agaricales</taxon>
        <taxon>Marasmiineae</taxon>
        <taxon>Omphalotaceae</taxon>
        <taxon>Gymnopus</taxon>
    </lineage>
</organism>
<protein>
    <recommendedName>
        <fullName evidence="2">SET domain-containing protein</fullName>
    </recommendedName>
</protein>
<dbReference type="EMBL" id="ML769448">
    <property type="protein sequence ID" value="KAE9401213.1"/>
    <property type="molecule type" value="Genomic_DNA"/>
</dbReference>
<reference evidence="3" key="1">
    <citation type="journal article" date="2019" name="Environ. Microbiol.">
        <title>Fungal ecological strategies reflected in gene transcription - a case study of two litter decomposers.</title>
        <authorList>
            <person name="Barbi F."/>
            <person name="Kohler A."/>
            <person name="Barry K."/>
            <person name="Baskaran P."/>
            <person name="Daum C."/>
            <person name="Fauchery L."/>
            <person name="Ihrmark K."/>
            <person name="Kuo A."/>
            <person name="LaButti K."/>
            <person name="Lipzen A."/>
            <person name="Morin E."/>
            <person name="Grigoriev I.V."/>
            <person name="Henrissat B."/>
            <person name="Lindahl B."/>
            <person name="Martin F."/>
        </authorList>
    </citation>
    <scope>NUCLEOTIDE SEQUENCE</scope>
    <source>
        <strain evidence="3">JB14</strain>
    </source>
</reference>
<proteinExistence type="predicted"/>
<dbReference type="Pfam" id="PF00856">
    <property type="entry name" value="SET"/>
    <property type="match status" value="1"/>
</dbReference>
<dbReference type="PANTHER" id="PTHR47332:SF4">
    <property type="entry name" value="SET DOMAIN-CONTAINING PROTEIN 5"/>
    <property type="match status" value="1"/>
</dbReference>
<feature type="compositionally biased region" description="Polar residues" evidence="1">
    <location>
        <begin position="22"/>
        <end position="42"/>
    </location>
</feature>
<evidence type="ECO:0000313" key="4">
    <source>
        <dbReference type="Proteomes" id="UP000799118"/>
    </source>
</evidence>
<dbReference type="InterPro" id="IPR046341">
    <property type="entry name" value="SET_dom_sf"/>
</dbReference>
<evidence type="ECO:0000259" key="2">
    <source>
        <dbReference type="Pfam" id="PF00856"/>
    </source>
</evidence>
<accession>A0A6A4HTE3</accession>
<dbReference type="Gene3D" id="2.170.270.10">
    <property type="entry name" value="SET domain"/>
    <property type="match status" value="1"/>
</dbReference>
<feature type="compositionally biased region" description="Polar residues" evidence="1">
    <location>
        <begin position="51"/>
        <end position="71"/>
    </location>
</feature>
<evidence type="ECO:0000313" key="3">
    <source>
        <dbReference type="EMBL" id="KAE9401213.1"/>
    </source>
</evidence>
<dbReference type="Proteomes" id="UP000799118">
    <property type="component" value="Unassembled WGS sequence"/>
</dbReference>
<evidence type="ECO:0000256" key="1">
    <source>
        <dbReference type="SAM" id="MobiDB-lite"/>
    </source>
</evidence>
<name>A0A6A4HTE3_9AGAR</name>
<feature type="domain" description="SET" evidence="2">
    <location>
        <begin position="182"/>
        <end position="313"/>
    </location>
</feature>
<keyword evidence="4" id="KW-1185">Reference proteome</keyword>
<dbReference type="AlphaFoldDB" id="A0A6A4HTE3"/>
<gene>
    <name evidence="3" type="ORF">BT96DRAFT_992270</name>
</gene>
<sequence length="400" mass="43284">MVSSSSSSSSSPSRRVKPAMSILTSSPSKKSRRGSVQISPLQPSAIANGASVPSLNTESKVPSTKVSSGANHTRKKTESISISHRVASTCSDSGEKAKQRSRCGSFHRWSMGITRSDLPSLMLLEEVRTTVYSDAVAVLGSDVVLPPAVSQQTELDSAVARAPSPAEKQREPYIVRAVEGGGMGMFAQTFIPQGGVILVERPAVILPADAKARCSPCLVFDGLEPRHRPFEALFRSRSWQDPSGDLSYQCTGYRAGNKLTRRTESQSAVHQDILDVITAAAPTPSGALTSHTFTLTLSAVRRISPNEEITISYINNPVPSSTPPHCDVPWTSPGALTQSDKARMELCSFFDTVLDWEDWCLDENLKTGYDEHDLIGMHFRAMQLREMEGLQGFMGGVASR</sequence>
<dbReference type="OrthoDB" id="265717at2759"/>
<dbReference type="SUPFAM" id="SSF82199">
    <property type="entry name" value="SET domain"/>
    <property type="match status" value="1"/>
</dbReference>
<feature type="compositionally biased region" description="Low complexity" evidence="1">
    <location>
        <begin position="1"/>
        <end position="13"/>
    </location>
</feature>